<evidence type="ECO:0000256" key="14">
    <source>
        <dbReference type="SAM" id="SignalP"/>
    </source>
</evidence>
<dbReference type="GO" id="GO:0005744">
    <property type="term" value="C:TIM23 mitochondrial import inner membrane translocase complex"/>
    <property type="evidence" value="ECO:0007669"/>
    <property type="project" value="InterPro"/>
</dbReference>
<evidence type="ECO:0000256" key="9">
    <source>
        <dbReference type="ARBA" id="ARBA00023128"/>
    </source>
</evidence>
<evidence type="ECO:0000256" key="7">
    <source>
        <dbReference type="ARBA" id="ARBA00022927"/>
    </source>
</evidence>
<keyword evidence="6" id="KW-0999">Mitochondrion inner membrane</keyword>
<evidence type="ECO:0000256" key="5">
    <source>
        <dbReference type="ARBA" id="ARBA00022448"/>
    </source>
</evidence>
<keyword evidence="9" id="KW-0496">Mitochondrion</keyword>
<dbReference type="AlphaFoldDB" id="A0A1B9FVK5"/>
<evidence type="ECO:0000256" key="2">
    <source>
        <dbReference type="ARBA" id="ARBA00008817"/>
    </source>
</evidence>
<feature type="compositionally biased region" description="Basic and acidic residues" evidence="13">
    <location>
        <begin position="138"/>
        <end position="150"/>
    </location>
</feature>
<dbReference type="OrthoDB" id="10262892at2759"/>
<dbReference type="STRING" id="1296100.A0A1B9FVK5"/>
<organism evidence="15">
    <name type="scientific">Kwoniella bestiolae CBS 10118</name>
    <dbReference type="NCBI Taxonomy" id="1296100"/>
    <lineage>
        <taxon>Eukaryota</taxon>
        <taxon>Fungi</taxon>
        <taxon>Dikarya</taxon>
        <taxon>Basidiomycota</taxon>
        <taxon>Agaricomycotina</taxon>
        <taxon>Tremellomycetes</taxon>
        <taxon>Tremellales</taxon>
        <taxon>Cryptococcaceae</taxon>
        <taxon>Kwoniella</taxon>
    </lineage>
</organism>
<keyword evidence="8" id="KW-0811">Translocation</keyword>
<keyword evidence="7" id="KW-0653">Protein transport</keyword>
<feature type="compositionally biased region" description="Low complexity" evidence="13">
    <location>
        <begin position="111"/>
        <end position="126"/>
    </location>
</feature>
<evidence type="ECO:0000256" key="3">
    <source>
        <dbReference type="ARBA" id="ARBA00013571"/>
    </source>
</evidence>
<feature type="compositionally biased region" description="Basic and acidic residues" evidence="13">
    <location>
        <begin position="174"/>
        <end position="183"/>
    </location>
</feature>
<reference evidence="15" key="1">
    <citation type="submission" date="2013-07" db="EMBL/GenBank/DDBJ databases">
        <title>The Genome Sequence of Cryptococcus bestiolae CBS10118.</title>
        <authorList>
            <consortium name="The Broad Institute Genome Sequencing Platform"/>
            <person name="Cuomo C."/>
            <person name="Litvintseva A."/>
            <person name="Chen Y."/>
            <person name="Heitman J."/>
            <person name="Sun S."/>
            <person name="Springer D."/>
            <person name="Dromer F."/>
            <person name="Young S.K."/>
            <person name="Zeng Q."/>
            <person name="Gargeya S."/>
            <person name="Fitzgerald M."/>
            <person name="Abouelleil A."/>
            <person name="Alvarado L."/>
            <person name="Berlin A.M."/>
            <person name="Chapman S.B."/>
            <person name="Dewar J."/>
            <person name="Goldberg J."/>
            <person name="Griggs A."/>
            <person name="Gujja S."/>
            <person name="Hansen M."/>
            <person name="Howarth C."/>
            <person name="Imamovic A."/>
            <person name="Larimer J."/>
            <person name="McCowan C."/>
            <person name="Murphy C."/>
            <person name="Pearson M."/>
            <person name="Priest M."/>
            <person name="Roberts A."/>
            <person name="Saif S."/>
            <person name="Shea T."/>
            <person name="Sykes S."/>
            <person name="Wortman J."/>
            <person name="Nusbaum C."/>
            <person name="Birren B."/>
        </authorList>
    </citation>
    <scope>NUCLEOTIDE SEQUENCE [LARGE SCALE GENOMIC DNA]</scope>
    <source>
        <strain evidence="15">CBS 10118</strain>
    </source>
</reference>
<evidence type="ECO:0000256" key="10">
    <source>
        <dbReference type="ARBA" id="ARBA00023136"/>
    </source>
</evidence>
<evidence type="ECO:0000256" key="6">
    <source>
        <dbReference type="ARBA" id="ARBA00022792"/>
    </source>
</evidence>
<protein>
    <recommendedName>
        <fullName evidence="4">Mitochondrial import inner membrane translocase subunit TIM16</fullName>
    </recommendedName>
    <alternativeName>
        <fullName evidence="3">Mitochondrial import inner membrane translocase subunit tim16</fullName>
    </alternativeName>
    <alternativeName>
        <fullName evidence="11 12">Presequence translocated-associated motor subunit PAM16</fullName>
    </alternativeName>
</protein>
<evidence type="ECO:0000256" key="1">
    <source>
        <dbReference type="ARBA" id="ARBA00004637"/>
    </source>
</evidence>
<evidence type="ECO:0000256" key="13">
    <source>
        <dbReference type="SAM" id="MobiDB-lite"/>
    </source>
</evidence>
<dbReference type="VEuPathDB" id="FungiDB:I302_07150"/>
<comment type="similarity">
    <text evidence="2">Belongs to the TIM16/PAM16 family.</text>
</comment>
<gene>
    <name evidence="15" type="ORF">I302_07150</name>
</gene>
<evidence type="ECO:0000256" key="11">
    <source>
        <dbReference type="ARBA" id="ARBA00030422"/>
    </source>
</evidence>
<feature type="chain" id="PRO_5008626561" description="Mitochondrial import inner membrane translocase subunit TIM16" evidence="14">
    <location>
        <begin position="18"/>
        <end position="194"/>
    </location>
</feature>
<dbReference type="PANTHER" id="PTHR12388:SF0">
    <property type="entry name" value="MITOCHONDRIAL IMPORT INNER MEMBRANE TRANSLOCASE SUBUNIT TIM16"/>
    <property type="match status" value="1"/>
</dbReference>
<dbReference type="EMBL" id="KI894024">
    <property type="protein sequence ID" value="OCF22809.1"/>
    <property type="molecule type" value="Genomic_DNA"/>
</dbReference>
<dbReference type="PANTHER" id="PTHR12388">
    <property type="entry name" value="MITOCHONDRIA ASSOCIATED GRANULOCYTE MACROPHAGE CSF SIGNALING MOLECULE"/>
    <property type="match status" value="1"/>
</dbReference>
<comment type="subcellular location">
    <subcellularLocation>
        <location evidence="1">Mitochondrion inner membrane</location>
        <topology evidence="1">Peripheral membrane protein</topology>
    </subcellularLocation>
</comment>
<reference evidence="15" key="2">
    <citation type="submission" date="2014-01" db="EMBL/GenBank/DDBJ databases">
        <title>Evolution of pathogenesis and genome organization in the Tremellales.</title>
        <authorList>
            <person name="Cuomo C."/>
            <person name="Litvintseva A."/>
            <person name="Heitman J."/>
            <person name="Chen Y."/>
            <person name="Sun S."/>
            <person name="Springer D."/>
            <person name="Dromer F."/>
            <person name="Young S."/>
            <person name="Zeng Q."/>
            <person name="Chapman S."/>
            <person name="Gujja S."/>
            <person name="Saif S."/>
            <person name="Birren B."/>
        </authorList>
    </citation>
    <scope>NUCLEOTIDE SEQUENCE</scope>
    <source>
        <strain evidence="15">CBS 10118</strain>
    </source>
</reference>
<feature type="compositionally biased region" description="Pro residues" evidence="13">
    <location>
        <begin position="151"/>
        <end position="161"/>
    </location>
</feature>
<dbReference type="Gene3D" id="1.10.287.110">
    <property type="entry name" value="DnaJ domain"/>
    <property type="match status" value="1"/>
</dbReference>
<dbReference type="InterPro" id="IPR005341">
    <property type="entry name" value="Tim16"/>
</dbReference>
<feature type="signal peptide" evidence="14">
    <location>
        <begin position="1"/>
        <end position="17"/>
    </location>
</feature>
<sequence length="194" mass="20510">MVCSHFLLLLSAPRVIAELVVTGIRVLGKATAAAGSQAVKNFKHKPEGAVDSGPGGAGSSKNKITSQLNMSLDEAHLILNVKKDDAMEVIQKHYDQIFAANGPPTVKPETHTTPSSSAAKKSSRTPTHSHYLQSKVFRALERIKAEREAEAPPPPSAPESPMPTIETSNPISKEATKNVKEGETVAPPPPPGSV</sequence>
<keyword evidence="14" id="KW-0732">Signal</keyword>
<evidence type="ECO:0000256" key="8">
    <source>
        <dbReference type="ARBA" id="ARBA00023010"/>
    </source>
</evidence>
<dbReference type="GO" id="GO:0030150">
    <property type="term" value="P:protein import into mitochondrial matrix"/>
    <property type="evidence" value="ECO:0007669"/>
    <property type="project" value="InterPro"/>
</dbReference>
<dbReference type="InterPro" id="IPR036869">
    <property type="entry name" value="J_dom_sf"/>
</dbReference>
<proteinExistence type="inferred from homology"/>
<evidence type="ECO:0000256" key="12">
    <source>
        <dbReference type="ARBA" id="ARBA00031407"/>
    </source>
</evidence>
<keyword evidence="10" id="KW-0472">Membrane</keyword>
<evidence type="ECO:0000256" key="4">
    <source>
        <dbReference type="ARBA" id="ARBA00020721"/>
    </source>
</evidence>
<keyword evidence="5" id="KW-0813">Transport</keyword>
<name>A0A1B9FVK5_9TREE</name>
<accession>A0A1B9FVK5</accession>
<dbReference type="Pfam" id="PF03656">
    <property type="entry name" value="Pam16"/>
    <property type="match status" value="1"/>
</dbReference>
<evidence type="ECO:0000313" key="15">
    <source>
        <dbReference type="EMBL" id="OCF22809.1"/>
    </source>
</evidence>
<feature type="region of interest" description="Disordered" evidence="13">
    <location>
        <begin position="100"/>
        <end position="194"/>
    </location>
</feature>